<gene>
    <name evidence="1" type="ORF">pqer_cds_420</name>
</gene>
<proteinExistence type="predicted"/>
<evidence type="ECO:0000313" key="1">
    <source>
        <dbReference type="EMBL" id="AVK74842.1"/>
    </source>
</evidence>
<reference evidence="1" key="1">
    <citation type="journal article" date="2018" name="Nat. Commun.">
        <title>Diversity and evolution of the emerging Pandoraviridae family.</title>
        <authorList>
            <person name="Legendre M."/>
            <person name="Fabre E."/>
            <person name="Poirot O."/>
            <person name="Jeudy S."/>
            <person name="Lartigue A."/>
            <person name="Alempic J.M."/>
            <person name="Beucher L."/>
            <person name="Philippe N."/>
            <person name="Bertaux L."/>
            <person name="Christo-Foroux E."/>
            <person name="Labadie K."/>
            <person name="Coute Y."/>
            <person name="Abergel C."/>
            <person name="Claverie J.M."/>
        </authorList>
    </citation>
    <scope>NUCLEOTIDE SEQUENCE [LARGE SCALE GENOMIC DNA]</scope>
    <source>
        <strain evidence="1">Quercus</strain>
    </source>
</reference>
<dbReference type="GeneID" id="36843983"/>
<sequence length="431" mass="46893">MASATSTATASGAENSSMAFVALVDGACACALTQLMVAVKHSEALVTVYPDGRIVFSGGRRQIFNDMHWRCSVHAHHQGPPIRAPLSFVVNIGELGRWFGTCSPIMTKPDLVLRYPASPGRTEVGFESRQRREHHAATLVGISRVAVDHDNATFFADAAPPSAAHAIAAPVSMRAQLLYASCRADWIFVYPEAVVVDATAAAVVNGNASDGAALWPSRWVMAAQRESDNFLLFHDHGARAVDAPALDGVNGNIGHTGQPVRCGSRKRRRRRRHRATGCDTYVRALLTLPAELRYAIVELLVRAWMPTVAATSCLADLTSWMSVHAPAGQIWGEFRRACRKVYTERAAAYTVRQRIGPALQLHKSDLSSLHACSKVFRTIATTKSPDLWPEPRLSLWRPGARPVFSVAGESHAKAGRDSHFCFYVAYTAKSA</sequence>
<dbReference type="EMBL" id="MG011689">
    <property type="protein sequence ID" value="AVK74842.1"/>
    <property type="molecule type" value="Genomic_DNA"/>
</dbReference>
<protein>
    <submittedName>
        <fullName evidence="1">Uncharacterized protein</fullName>
    </submittedName>
</protein>
<dbReference type="Proteomes" id="UP000248852">
    <property type="component" value="Segment"/>
</dbReference>
<name>A0A2U7U8X6_9VIRU</name>
<dbReference type="RefSeq" id="YP_009483111.1">
    <property type="nucleotide sequence ID" value="NC_037667.1"/>
</dbReference>
<organism evidence="1">
    <name type="scientific">Pandoravirus quercus</name>
    <dbReference type="NCBI Taxonomy" id="2107709"/>
    <lineage>
        <taxon>Viruses</taxon>
        <taxon>Pandoravirus</taxon>
    </lineage>
</organism>
<accession>A0A2U7U8X6</accession>
<dbReference type="KEGG" id="vg:36843983"/>